<evidence type="ECO:0000313" key="4">
    <source>
        <dbReference type="EMBL" id="AKV78375.1"/>
    </source>
</evidence>
<proteinExistence type="predicted"/>
<evidence type="ECO:0000313" key="12">
    <source>
        <dbReference type="Proteomes" id="UP000068832"/>
    </source>
</evidence>
<gene>
    <name evidence="1" type="ORF">HA72_0792</name>
    <name evidence="2" type="ORF">MsedA_0807</name>
    <name evidence="3" type="ORF">MsedB_0808</name>
    <name evidence="4" type="ORF">MsedC_0807</name>
    <name evidence="5" type="ORF">MsedD_0808</name>
    <name evidence="6" type="ORF">MsedE_0807</name>
</gene>
<sequence length="194" mass="23109">MNRDERTTSEVRLELHLNPFSFHETTSRYRVEEEDNWLRLTGKEGEYLAREFETYAVLLYPISWIPRELILSLDHRLTSVDKLRDVLMKPMDWKDFVTFRIREGQITSSDLKLENFLGRDLVNNVLESEGLEFVEFDEGIELACKLESFSWPSLNLAFWKISMGLSLYFELKRYHEDISLRLAQEYLSRFNPPS</sequence>
<dbReference type="OrthoDB" id="36571at2157"/>
<evidence type="ECO:0000313" key="1">
    <source>
        <dbReference type="EMBL" id="AIM26953.1"/>
    </source>
</evidence>
<dbReference type="EMBL" id="CP012176">
    <property type="protein sequence ID" value="AKV84258.1"/>
    <property type="molecule type" value="Genomic_DNA"/>
</dbReference>
<dbReference type="AlphaFoldDB" id="A0A088E4Q8"/>
<dbReference type="PATRIC" id="fig|43687.5.peg.811"/>
<evidence type="ECO:0000313" key="3">
    <source>
        <dbReference type="EMBL" id="AKV76124.1"/>
    </source>
</evidence>
<evidence type="ECO:0000313" key="6">
    <source>
        <dbReference type="EMBL" id="AKV84258.1"/>
    </source>
</evidence>
<evidence type="ECO:0000313" key="9">
    <source>
        <dbReference type="Proteomes" id="UP000061362"/>
    </source>
</evidence>
<evidence type="ECO:0000313" key="5">
    <source>
        <dbReference type="EMBL" id="AKV80620.1"/>
    </source>
</evidence>
<evidence type="ECO:0000313" key="7">
    <source>
        <dbReference type="Proteomes" id="UP000029084"/>
    </source>
</evidence>
<dbReference type="EMBL" id="CP012173">
    <property type="protein sequence ID" value="AKV76124.1"/>
    <property type="molecule type" value="Genomic_DNA"/>
</dbReference>
<evidence type="ECO:0000313" key="11">
    <source>
        <dbReference type="Proteomes" id="UP000062475"/>
    </source>
</evidence>
<dbReference type="EMBL" id="CP012174">
    <property type="protein sequence ID" value="AKV78375.1"/>
    <property type="molecule type" value="Genomic_DNA"/>
</dbReference>
<reference evidence="1 7" key="1">
    <citation type="journal article" date="2014" name="J. Bacteriol.">
        <title>Role of an Archaeal PitA Transporter in the Copper and Arsenic Resistance of Metallosphaera sedula, an Extreme Thermoacidophile.</title>
        <authorList>
            <person name="McCarthy S."/>
            <person name="Ai C."/>
            <person name="Wheaton G."/>
            <person name="Tevatia R."/>
            <person name="Eckrich V."/>
            <person name="Kelly R."/>
            <person name="Blum P."/>
        </authorList>
    </citation>
    <scope>NUCLEOTIDE SEQUENCE [LARGE SCALE GENOMIC DNA]</scope>
    <source>
        <strain evidence="1 7">CuR1</strain>
    </source>
</reference>
<evidence type="ECO:0000313" key="10">
    <source>
        <dbReference type="Proteomes" id="UP000062398"/>
    </source>
</evidence>
<dbReference type="EMBL" id="CP012175">
    <property type="protein sequence ID" value="AKV80620.1"/>
    <property type="molecule type" value="Genomic_DNA"/>
</dbReference>
<dbReference type="Proteomes" id="UP000068832">
    <property type="component" value="Chromosome"/>
</dbReference>
<dbReference type="Proteomes" id="UP000061362">
    <property type="component" value="Chromosome"/>
</dbReference>
<accession>A0A088E4Q8</accession>
<dbReference type="Proteomes" id="UP000056255">
    <property type="component" value="Chromosome"/>
</dbReference>
<evidence type="ECO:0000313" key="2">
    <source>
        <dbReference type="EMBL" id="AKV73882.1"/>
    </source>
</evidence>
<dbReference type="EMBL" id="CP008822">
    <property type="protein sequence ID" value="AIM26953.1"/>
    <property type="molecule type" value="Genomic_DNA"/>
</dbReference>
<reference evidence="6 8" key="3">
    <citation type="submission" date="2015-07" db="EMBL/GenBank/DDBJ databases">
        <title>Physiological, transcriptional responses and genome re-sequencing of acid resistant extremely thermoacidophilic Metallosphaera sedula SARC-M1.</title>
        <authorList>
            <person name="Ai C."/>
            <person name="McCarthy S."/>
            <person name="Eckrich V."/>
            <person name="Rudrappa D."/>
            <person name="Qiu G."/>
            <person name="Blum P."/>
        </authorList>
    </citation>
    <scope>NUCLEOTIDE SEQUENCE [LARGE SCALE GENOMIC DNA]</scope>
    <source>
        <strain evidence="6 8">SARC-M1</strain>
    </source>
</reference>
<reference evidence="9 10" key="2">
    <citation type="journal article" date="2015" name="Genome Announc.">
        <title>Complete Genome Sequences of Evolved Arsenate-Resistant Metallosphaera sedula Strains.</title>
        <authorList>
            <person name="Ai C."/>
            <person name="McCarthy S."/>
            <person name="Schackwitz W."/>
            <person name="Martin J."/>
            <person name="Lipzen A."/>
            <person name="Blum P."/>
        </authorList>
    </citation>
    <scope>NUCLEOTIDE SEQUENCE [LARGE SCALE GENOMIC DNA]</scope>
    <source>
        <strain evidence="4 10">ARS120-1</strain>
        <strain evidence="5 9">ARS120-2</strain>
        <strain evidence="2 12">ARS50-1</strain>
        <strain evidence="3 11">ARS50-2</strain>
    </source>
</reference>
<dbReference type="OMA" id="RINDNSM"/>
<name>A0A088E4Q8_9CREN</name>
<organism evidence="1 7">
    <name type="scientific">Metallosphaera sedula</name>
    <dbReference type="NCBI Taxonomy" id="43687"/>
    <lineage>
        <taxon>Archaea</taxon>
        <taxon>Thermoproteota</taxon>
        <taxon>Thermoprotei</taxon>
        <taxon>Sulfolobales</taxon>
        <taxon>Sulfolobaceae</taxon>
        <taxon>Metallosphaera</taxon>
    </lineage>
</organism>
<dbReference type="Proteomes" id="UP000029084">
    <property type="component" value="Chromosome"/>
</dbReference>
<protein>
    <submittedName>
        <fullName evidence="1">Uncharacterized protein</fullName>
    </submittedName>
</protein>
<dbReference type="Proteomes" id="UP000062398">
    <property type="component" value="Chromosome"/>
</dbReference>
<evidence type="ECO:0000313" key="8">
    <source>
        <dbReference type="Proteomes" id="UP000056255"/>
    </source>
</evidence>
<dbReference type="EMBL" id="CP012172">
    <property type="protein sequence ID" value="AKV73882.1"/>
    <property type="molecule type" value="Genomic_DNA"/>
</dbReference>
<dbReference type="Proteomes" id="UP000062475">
    <property type="component" value="Chromosome"/>
</dbReference>